<reference evidence="1 2" key="1">
    <citation type="submission" date="2017-03" db="EMBL/GenBank/DDBJ databases">
        <title>Sulfur activation and transportation mechanism of thermophilic Archaea Acidianus manzaensis YN-25.</title>
        <authorList>
            <person name="Ma Y."/>
            <person name="Yang Y."/>
            <person name="Xia J."/>
        </authorList>
    </citation>
    <scope>NUCLEOTIDE SEQUENCE [LARGE SCALE GENOMIC DNA]</scope>
    <source>
        <strain evidence="1 2">YN-25</strain>
    </source>
</reference>
<dbReference type="OrthoDB" id="43292at2157"/>
<name>A0A1W6K235_9CREN</name>
<protein>
    <recommendedName>
        <fullName evidence="3">TRASH domain-containing protein</fullName>
    </recommendedName>
</protein>
<sequence>MKATVSVIFKNLKSTIKVMQEKYECLTCGKTFYNGQGIILTLADRKLYFHNKACAYKFFREVLENSDKDCISSSLRQIYRKYEDLDKERKEKAKKKI</sequence>
<evidence type="ECO:0000313" key="2">
    <source>
        <dbReference type="Proteomes" id="UP000193404"/>
    </source>
</evidence>
<evidence type="ECO:0000313" key="1">
    <source>
        <dbReference type="EMBL" id="ARM76588.1"/>
    </source>
</evidence>
<dbReference type="STRING" id="282676.B6F84_11540"/>
<dbReference type="KEGG" id="aman:B6F84_11540"/>
<evidence type="ECO:0008006" key="3">
    <source>
        <dbReference type="Google" id="ProtNLM"/>
    </source>
</evidence>
<keyword evidence="2" id="KW-1185">Reference proteome</keyword>
<organism evidence="1 2">
    <name type="scientific">Acidianus manzaensis</name>
    <dbReference type="NCBI Taxonomy" id="282676"/>
    <lineage>
        <taxon>Archaea</taxon>
        <taxon>Thermoproteota</taxon>
        <taxon>Thermoprotei</taxon>
        <taxon>Sulfolobales</taxon>
        <taxon>Sulfolobaceae</taxon>
        <taxon>Acidianus</taxon>
    </lineage>
</organism>
<gene>
    <name evidence="1" type="ORF">B6F84_11540</name>
</gene>
<dbReference type="Proteomes" id="UP000193404">
    <property type="component" value="Chromosome"/>
</dbReference>
<dbReference type="AlphaFoldDB" id="A0A1W6K235"/>
<proteinExistence type="predicted"/>
<accession>A0A1W6K235</accession>
<dbReference type="EMBL" id="CP020477">
    <property type="protein sequence ID" value="ARM76588.1"/>
    <property type="molecule type" value="Genomic_DNA"/>
</dbReference>